<sequence length="116" mass="13209">LLCFCLFLVLLLLVLFLGVPRSENHLTNLEECFQEPEYENWLAIARHGLRRTLKPKTIVIVGAGISGLTAAKLLREAGHQVVILEASNRVGGRIRTHREEDWYVDLGPMRLPKTHR</sequence>
<dbReference type="Gene3D" id="3.50.50.60">
    <property type="entry name" value="FAD/NAD(P)-binding domain"/>
    <property type="match status" value="1"/>
</dbReference>
<evidence type="ECO:0000256" key="11">
    <source>
        <dbReference type="ARBA" id="ARBA00023002"/>
    </source>
</evidence>
<keyword evidence="6" id="KW-0285">Flavoprotein</keyword>
<evidence type="ECO:0000259" key="17">
    <source>
        <dbReference type="Pfam" id="PF01593"/>
    </source>
</evidence>
<evidence type="ECO:0000256" key="5">
    <source>
        <dbReference type="ARBA" id="ARBA00022525"/>
    </source>
</evidence>
<reference evidence="19" key="1">
    <citation type="submission" date="2025-08" db="UniProtKB">
        <authorList>
            <consortium name="RefSeq"/>
        </authorList>
    </citation>
    <scope>IDENTIFICATION</scope>
</reference>
<evidence type="ECO:0000256" key="7">
    <source>
        <dbReference type="ARBA" id="ARBA00022703"/>
    </source>
</evidence>
<evidence type="ECO:0000313" key="19">
    <source>
        <dbReference type="RefSeq" id="XP_026548303.1"/>
    </source>
</evidence>
<dbReference type="GeneID" id="113430017"/>
<dbReference type="PANTHER" id="PTHR10742">
    <property type="entry name" value="FLAVIN MONOAMINE OXIDASE"/>
    <property type="match status" value="1"/>
</dbReference>
<keyword evidence="5" id="KW-0964">Secreted</keyword>
<dbReference type="Pfam" id="PF01593">
    <property type="entry name" value="Amino_oxidase"/>
    <property type="match status" value="1"/>
</dbReference>
<feature type="chain" id="PRO_5027059141" description="L-amino-acid oxidase" evidence="16">
    <location>
        <begin position="23"/>
        <end position="116"/>
    </location>
</feature>
<dbReference type="RefSeq" id="XP_026548303.1">
    <property type="nucleotide sequence ID" value="XM_026692518.1"/>
</dbReference>
<feature type="non-terminal residue" evidence="19">
    <location>
        <position position="1"/>
    </location>
</feature>
<comment type="similarity">
    <text evidence="3">Belongs to the flavin monoamine oxidase family. FIG1 subfamily.</text>
</comment>
<keyword evidence="16" id="KW-0732">Signal</keyword>
<dbReference type="Gene3D" id="3.90.660.10">
    <property type="match status" value="2"/>
</dbReference>
<dbReference type="GO" id="GO:0009063">
    <property type="term" value="P:amino acid catabolic process"/>
    <property type="evidence" value="ECO:0007669"/>
    <property type="project" value="TreeGrafter"/>
</dbReference>
<evidence type="ECO:0000256" key="2">
    <source>
        <dbReference type="ARBA" id="ARBA00004613"/>
    </source>
</evidence>
<dbReference type="InterPro" id="IPR002937">
    <property type="entry name" value="Amino_oxidase"/>
</dbReference>
<dbReference type="Proteomes" id="UP000504612">
    <property type="component" value="Unplaced"/>
</dbReference>
<keyword evidence="11" id="KW-0560">Oxidoreductase</keyword>
<accession>A0A6J1W634</accession>
<evidence type="ECO:0000256" key="12">
    <source>
        <dbReference type="ARBA" id="ARBA00023157"/>
    </source>
</evidence>
<dbReference type="InterPro" id="IPR050281">
    <property type="entry name" value="Flavin_monoamine_oxidase"/>
</dbReference>
<keyword evidence="7" id="KW-0053">Apoptosis</keyword>
<dbReference type="GO" id="GO:0006915">
    <property type="term" value="P:apoptotic process"/>
    <property type="evidence" value="ECO:0007669"/>
    <property type="project" value="UniProtKB-KW"/>
</dbReference>
<dbReference type="EC" id="1.4.3.2" evidence="4"/>
<name>A0A6J1W634_9SAUR</name>
<keyword evidence="9" id="KW-0274">FAD</keyword>
<proteinExistence type="inferred from homology"/>
<dbReference type="GO" id="GO:0001716">
    <property type="term" value="F:L-amino-acid oxidase activity"/>
    <property type="evidence" value="ECO:0007669"/>
    <property type="project" value="UniProtKB-EC"/>
</dbReference>
<organism evidence="18 19">
    <name type="scientific">Notechis scutatus</name>
    <name type="common">mainland tiger snake</name>
    <dbReference type="NCBI Taxonomy" id="8663"/>
    <lineage>
        <taxon>Eukaryota</taxon>
        <taxon>Metazoa</taxon>
        <taxon>Chordata</taxon>
        <taxon>Craniata</taxon>
        <taxon>Vertebrata</taxon>
        <taxon>Euteleostomi</taxon>
        <taxon>Lepidosauria</taxon>
        <taxon>Squamata</taxon>
        <taxon>Bifurcata</taxon>
        <taxon>Unidentata</taxon>
        <taxon>Episquamata</taxon>
        <taxon>Toxicofera</taxon>
        <taxon>Serpentes</taxon>
        <taxon>Colubroidea</taxon>
        <taxon>Elapidae</taxon>
        <taxon>Hydrophiinae</taxon>
        <taxon>Notechis</taxon>
    </lineage>
</organism>
<dbReference type="PANTHER" id="PTHR10742:SF355">
    <property type="entry name" value="AMINE OXIDASE"/>
    <property type="match status" value="1"/>
</dbReference>
<evidence type="ECO:0000256" key="4">
    <source>
        <dbReference type="ARBA" id="ARBA00012806"/>
    </source>
</evidence>
<dbReference type="KEGG" id="nss:113430017"/>
<keyword evidence="18" id="KW-1185">Reference proteome</keyword>
<dbReference type="GO" id="GO:0005576">
    <property type="term" value="C:extracellular region"/>
    <property type="evidence" value="ECO:0007669"/>
    <property type="project" value="UniProtKB-SubCell"/>
</dbReference>
<evidence type="ECO:0000256" key="15">
    <source>
        <dbReference type="ARBA" id="ARBA00047637"/>
    </source>
</evidence>
<keyword evidence="10" id="KW-0204">Cytolysis</keyword>
<evidence type="ECO:0000256" key="9">
    <source>
        <dbReference type="ARBA" id="ARBA00022827"/>
    </source>
</evidence>
<dbReference type="SUPFAM" id="SSF51905">
    <property type="entry name" value="FAD/NAD(P)-binding domain"/>
    <property type="match status" value="1"/>
</dbReference>
<dbReference type="AlphaFoldDB" id="A0A6J1W634"/>
<keyword evidence="14" id="KW-0800">Toxin</keyword>
<evidence type="ECO:0000256" key="1">
    <source>
        <dbReference type="ARBA" id="ARBA00001974"/>
    </source>
</evidence>
<evidence type="ECO:0000256" key="16">
    <source>
        <dbReference type="SAM" id="SignalP"/>
    </source>
</evidence>
<evidence type="ECO:0000256" key="14">
    <source>
        <dbReference type="ARBA" id="ARBA00023240"/>
    </source>
</evidence>
<evidence type="ECO:0000256" key="13">
    <source>
        <dbReference type="ARBA" id="ARBA00023180"/>
    </source>
</evidence>
<comment type="subcellular location">
    <subcellularLocation>
        <location evidence="2">Secreted</location>
    </subcellularLocation>
</comment>
<keyword evidence="13" id="KW-0325">Glycoprotein</keyword>
<feature type="domain" description="Amine oxidase" evidence="17">
    <location>
        <begin position="65"/>
        <end position="115"/>
    </location>
</feature>
<evidence type="ECO:0000256" key="10">
    <source>
        <dbReference type="ARBA" id="ARBA00022852"/>
    </source>
</evidence>
<dbReference type="InterPro" id="IPR036188">
    <property type="entry name" value="FAD/NAD-bd_sf"/>
</dbReference>
<dbReference type="GO" id="GO:0031640">
    <property type="term" value="P:killing of cells of another organism"/>
    <property type="evidence" value="ECO:0007669"/>
    <property type="project" value="UniProtKB-KW"/>
</dbReference>
<gene>
    <name evidence="19" type="primary">LOC113430017</name>
</gene>
<evidence type="ECO:0000313" key="18">
    <source>
        <dbReference type="Proteomes" id="UP000504612"/>
    </source>
</evidence>
<evidence type="ECO:0000256" key="8">
    <source>
        <dbReference type="ARBA" id="ARBA00022735"/>
    </source>
</evidence>
<evidence type="ECO:0000256" key="3">
    <source>
        <dbReference type="ARBA" id="ARBA00005465"/>
    </source>
</evidence>
<keyword evidence="14" id="KW-1199">Hemostasis impairing toxin</keyword>
<evidence type="ECO:0000256" key="6">
    <source>
        <dbReference type="ARBA" id="ARBA00022630"/>
    </source>
</evidence>
<feature type="signal peptide" evidence="16">
    <location>
        <begin position="1"/>
        <end position="22"/>
    </location>
</feature>
<protein>
    <recommendedName>
        <fullName evidence="4">L-amino-acid oxidase</fullName>
        <ecNumber evidence="4">1.4.3.2</ecNumber>
    </recommendedName>
</protein>
<comment type="cofactor">
    <cofactor evidence="1">
        <name>FAD</name>
        <dbReference type="ChEBI" id="CHEBI:57692"/>
    </cofactor>
</comment>
<keyword evidence="12" id="KW-1015">Disulfide bond</keyword>
<keyword evidence="8" id="KW-0354">Hemolysis</keyword>
<comment type="catalytic activity">
    <reaction evidence="15">
        <text>an L-alpha-amino acid + O2 + H2O = a 2-oxocarboxylate + H2O2 + NH4(+)</text>
        <dbReference type="Rhea" id="RHEA:13781"/>
        <dbReference type="ChEBI" id="CHEBI:15377"/>
        <dbReference type="ChEBI" id="CHEBI:15379"/>
        <dbReference type="ChEBI" id="CHEBI:16240"/>
        <dbReference type="ChEBI" id="CHEBI:28938"/>
        <dbReference type="ChEBI" id="CHEBI:35179"/>
        <dbReference type="ChEBI" id="CHEBI:59869"/>
        <dbReference type="EC" id="1.4.3.2"/>
    </reaction>
</comment>